<dbReference type="InterPro" id="IPR045851">
    <property type="entry name" value="AMP-bd_C_sf"/>
</dbReference>
<evidence type="ECO:0000259" key="1">
    <source>
        <dbReference type="Pfam" id="PF13193"/>
    </source>
</evidence>
<dbReference type="EMBL" id="JAQJZJ010000008">
    <property type="protein sequence ID" value="MDA7088150.1"/>
    <property type="molecule type" value="Genomic_DNA"/>
</dbReference>
<dbReference type="Pfam" id="PF13193">
    <property type="entry name" value="AMP-binding_C"/>
    <property type="match status" value="1"/>
</dbReference>
<organism evidence="2 3">
    <name type="scientific">Pseudomonas aestuarii</name>
    <dbReference type="NCBI Taxonomy" id="3018340"/>
    <lineage>
        <taxon>Bacteria</taxon>
        <taxon>Pseudomonadati</taxon>
        <taxon>Pseudomonadota</taxon>
        <taxon>Gammaproteobacteria</taxon>
        <taxon>Pseudomonadales</taxon>
        <taxon>Pseudomonadaceae</taxon>
        <taxon>Pseudomonas</taxon>
    </lineage>
</organism>
<comment type="caution">
    <text evidence="2">The sequence shown here is derived from an EMBL/GenBank/DDBJ whole genome shotgun (WGS) entry which is preliminary data.</text>
</comment>
<dbReference type="Proteomes" id="UP001212042">
    <property type="component" value="Unassembled WGS sequence"/>
</dbReference>
<gene>
    <name evidence="2" type="ORF">PH586_17315</name>
</gene>
<reference evidence="2 3" key="1">
    <citation type="submission" date="2023-01" db="EMBL/GenBank/DDBJ databases">
        <title>Pseudomonas SA3-5T sp. nov., isolated from tidal flat sediment.</title>
        <authorList>
            <person name="Kim H.S."/>
            <person name="Kim J.-S."/>
            <person name="Suh M.K."/>
            <person name="Eom M.K."/>
            <person name="Lee J.-S."/>
        </authorList>
    </citation>
    <scope>NUCLEOTIDE SEQUENCE [LARGE SCALE GENOMIC DNA]</scope>
    <source>
        <strain evidence="2 3">SA3-5</strain>
    </source>
</reference>
<sequence>MTEEACLEQLVALQAAAWPAGTPRGQLPVAFVVLKPGGAETADSLQAWCREAMAAYKVPQIRLLDSLPLIATGKVKKNQLEELL</sequence>
<name>A0ABT4XIV2_9PSED</name>
<dbReference type="SUPFAM" id="SSF56801">
    <property type="entry name" value="Acetyl-CoA synthetase-like"/>
    <property type="match status" value="1"/>
</dbReference>
<feature type="domain" description="AMP-binding enzyme C-terminal" evidence="1">
    <location>
        <begin position="13"/>
        <end position="74"/>
    </location>
</feature>
<protein>
    <recommendedName>
        <fullName evidence="1">AMP-binding enzyme C-terminal domain-containing protein</fullName>
    </recommendedName>
</protein>
<keyword evidence="3" id="KW-1185">Reference proteome</keyword>
<accession>A0ABT4XIV2</accession>
<dbReference type="RefSeq" id="WP_271349013.1">
    <property type="nucleotide sequence ID" value="NZ_JAQJZJ010000008.1"/>
</dbReference>
<dbReference type="Gene3D" id="3.30.300.30">
    <property type="match status" value="1"/>
</dbReference>
<evidence type="ECO:0000313" key="3">
    <source>
        <dbReference type="Proteomes" id="UP001212042"/>
    </source>
</evidence>
<dbReference type="InterPro" id="IPR025110">
    <property type="entry name" value="AMP-bd_C"/>
</dbReference>
<evidence type="ECO:0000313" key="2">
    <source>
        <dbReference type="EMBL" id="MDA7088150.1"/>
    </source>
</evidence>
<proteinExistence type="predicted"/>